<accession>A0ABN9RBH5</accession>
<dbReference type="PROSITE" id="PS52035">
    <property type="entry name" value="PEPTIDASE_M14"/>
    <property type="match status" value="1"/>
</dbReference>
<feature type="non-terminal residue" evidence="9">
    <location>
        <position position="1"/>
    </location>
</feature>
<feature type="non-terminal residue" evidence="9">
    <location>
        <position position="424"/>
    </location>
</feature>
<evidence type="ECO:0000259" key="8">
    <source>
        <dbReference type="PROSITE" id="PS52035"/>
    </source>
</evidence>
<dbReference type="EMBL" id="CAUYUJ010006155">
    <property type="protein sequence ID" value="CAK0816295.1"/>
    <property type="molecule type" value="Genomic_DNA"/>
</dbReference>
<dbReference type="CDD" id="cd03859">
    <property type="entry name" value="M14_CPT"/>
    <property type="match status" value="1"/>
</dbReference>
<sequence length="424" mass="44853">EAGALLEGWLSEYPGLLRKERIGESFEHRPIDAYVLAARPRAAAGPEGSAGGGAARAQLLITALMHSREPATLTCVLYAMGHLMELYQGGDPEAVYLLEGRELWSVPFVNPDGYAANEKLGIHGMIRKNRRPTCQRSQSSGVDINRNFGVAWKKDAFPKCDEEYGGTAPFSEPETQAYKKVCEDNSFKAVMNFHSFGSMLTHPWNYAPTKAKAKLPDPDHDAIYRELQDVFKFDLFGAAINTVGYTAIGESDDWIYSARGAIAMSPEVGPESGGFYPDRKLIRGIDSLNFHRAVHLLIKVGLELTAEWDAGDAAGTLRLRLNNSGLSPSAGAALRVAVAGPAAGAPAPGAAGGSAGVRPAAGGAALPAWREGTAVVFEAPPLPRRSSAAYLVSIGQGGVEVAGLRLCAVEAGASRACHCHGPAG</sequence>
<comment type="caution">
    <text evidence="9">The sequence shown here is derived from an EMBL/GenBank/DDBJ whole genome shotgun (WGS) entry which is preliminary data.</text>
</comment>
<keyword evidence="5" id="KW-0862">Zinc</keyword>
<dbReference type="SMART" id="SM00631">
    <property type="entry name" value="Zn_pept"/>
    <property type="match status" value="1"/>
</dbReference>
<dbReference type="InterPro" id="IPR000834">
    <property type="entry name" value="Peptidase_M14"/>
</dbReference>
<evidence type="ECO:0000256" key="7">
    <source>
        <dbReference type="PROSITE-ProRule" id="PRU01379"/>
    </source>
</evidence>
<keyword evidence="3" id="KW-0645">Protease</keyword>
<feature type="domain" description="Peptidase M14" evidence="8">
    <location>
        <begin position="1"/>
        <end position="300"/>
    </location>
</feature>
<protein>
    <recommendedName>
        <fullName evidence="8">Peptidase M14 domain-containing protein</fullName>
    </recommendedName>
</protein>
<dbReference type="Gene3D" id="3.40.630.10">
    <property type="entry name" value="Zn peptidases"/>
    <property type="match status" value="1"/>
</dbReference>
<evidence type="ECO:0000256" key="5">
    <source>
        <dbReference type="ARBA" id="ARBA00022833"/>
    </source>
</evidence>
<reference evidence="9" key="1">
    <citation type="submission" date="2023-10" db="EMBL/GenBank/DDBJ databases">
        <authorList>
            <person name="Chen Y."/>
            <person name="Shah S."/>
            <person name="Dougan E. K."/>
            <person name="Thang M."/>
            <person name="Chan C."/>
        </authorList>
    </citation>
    <scope>NUCLEOTIDE SEQUENCE [LARGE SCALE GENOMIC DNA]</scope>
</reference>
<comment type="similarity">
    <text evidence="2 7">Belongs to the peptidase M14 family.</text>
</comment>
<dbReference type="InterPro" id="IPR033810">
    <property type="entry name" value="Carboxypeptidase_T"/>
</dbReference>
<keyword evidence="4" id="KW-0378">Hydrolase</keyword>
<organism evidence="9 10">
    <name type="scientific">Prorocentrum cordatum</name>
    <dbReference type="NCBI Taxonomy" id="2364126"/>
    <lineage>
        <taxon>Eukaryota</taxon>
        <taxon>Sar</taxon>
        <taxon>Alveolata</taxon>
        <taxon>Dinophyceae</taxon>
        <taxon>Prorocentrales</taxon>
        <taxon>Prorocentraceae</taxon>
        <taxon>Prorocentrum</taxon>
    </lineage>
</organism>
<dbReference type="SUPFAM" id="SSF53187">
    <property type="entry name" value="Zn-dependent exopeptidases"/>
    <property type="match status" value="1"/>
</dbReference>
<gene>
    <name evidence="9" type="ORF">PCOR1329_LOCUS19312</name>
</gene>
<comment type="cofactor">
    <cofactor evidence="1">
        <name>Zn(2+)</name>
        <dbReference type="ChEBI" id="CHEBI:29105"/>
    </cofactor>
</comment>
<name>A0ABN9RBH5_9DINO</name>
<dbReference type="PANTHER" id="PTHR11705">
    <property type="entry name" value="PROTEASE FAMILY M14 CARBOXYPEPTIDASE A,B"/>
    <property type="match status" value="1"/>
</dbReference>
<dbReference type="Pfam" id="PF00246">
    <property type="entry name" value="Peptidase_M14"/>
    <property type="match status" value="1"/>
</dbReference>
<evidence type="ECO:0000256" key="6">
    <source>
        <dbReference type="ARBA" id="ARBA00023049"/>
    </source>
</evidence>
<keyword evidence="10" id="KW-1185">Reference proteome</keyword>
<keyword evidence="6" id="KW-0482">Metalloprotease</keyword>
<feature type="active site" description="Proton donor/acceptor" evidence="7">
    <location>
        <position position="267"/>
    </location>
</feature>
<evidence type="ECO:0000313" key="10">
    <source>
        <dbReference type="Proteomes" id="UP001189429"/>
    </source>
</evidence>
<dbReference type="PRINTS" id="PR00765">
    <property type="entry name" value="CRBOXYPTASEA"/>
</dbReference>
<dbReference type="PANTHER" id="PTHR11705:SF143">
    <property type="entry name" value="SLL0236 PROTEIN"/>
    <property type="match status" value="1"/>
</dbReference>
<proteinExistence type="inferred from homology"/>
<dbReference type="Proteomes" id="UP001189429">
    <property type="component" value="Unassembled WGS sequence"/>
</dbReference>
<evidence type="ECO:0000313" key="9">
    <source>
        <dbReference type="EMBL" id="CAK0816295.1"/>
    </source>
</evidence>
<evidence type="ECO:0000256" key="1">
    <source>
        <dbReference type="ARBA" id="ARBA00001947"/>
    </source>
</evidence>
<evidence type="ECO:0000256" key="3">
    <source>
        <dbReference type="ARBA" id="ARBA00022670"/>
    </source>
</evidence>
<evidence type="ECO:0000256" key="4">
    <source>
        <dbReference type="ARBA" id="ARBA00022801"/>
    </source>
</evidence>
<evidence type="ECO:0000256" key="2">
    <source>
        <dbReference type="ARBA" id="ARBA00005988"/>
    </source>
</evidence>